<feature type="non-terminal residue" evidence="1">
    <location>
        <position position="1"/>
    </location>
</feature>
<dbReference type="GO" id="GO:0070403">
    <property type="term" value="F:NAD+ binding"/>
    <property type="evidence" value="ECO:0007669"/>
    <property type="project" value="InterPro"/>
</dbReference>
<accession>A0A7R8ZWC6</accession>
<dbReference type="Pfam" id="PF02153">
    <property type="entry name" value="PDH_N"/>
    <property type="match status" value="1"/>
</dbReference>
<dbReference type="PANTHER" id="PTHR21363:SF0">
    <property type="entry name" value="PREPHENATE DEHYDROGENASE [NADP(+)]"/>
    <property type="match status" value="1"/>
</dbReference>
<dbReference type="Gene3D" id="1.10.3660.10">
    <property type="entry name" value="6-phosphogluconate dehydrogenase C-terminal like domain"/>
    <property type="match status" value="1"/>
</dbReference>
<organism evidence="1">
    <name type="scientific">Cyprideis torosa</name>
    <dbReference type="NCBI Taxonomy" id="163714"/>
    <lineage>
        <taxon>Eukaryota</taxon>
        <taxon>Metazoa</taxon>
        <taxon>Ecdysozoa</taxon>
        <taxon>Arthropoda</taxon>
        <taxon>Crustacea</taxon>
        <taxon>Oligostraca</taxon>
        <taxon>Ostracoda</taxon>
        <taxon>Podocopa</taxon>
        <taxon>Podocopida</taxon>
        <taxon>Cytherocopina</taxon>
        <taxon>Cytheroidea</taxon>
        <taxon>Cytherideidae</taxon>
        <taxon>Cyprideis</taxon>
    </lineage>
</organism>
<gene>
    <name evidence="1" type="ORF">CTOB1V02_LOCUS17157</name>
</gene>
<dbReference type="InterPro" id="IPR008927">
    <property type="entry name" value="6-PGluconate_DH-like_C_sf"/>
</dbReference>
<dbReference type="PANTHER" id="PTHR21363">
    <property type="entry name" value="PREPHENATE DEHYDROGENASE"/>
    <property type="match status" value="1"/>
</dbReference>
<dbReference type="InterPro" id="IPR050812">
    <property type="entry name" value="Preph/Arog_dehydrog"/>
</dbReference>
<dbReference type="InterPro" id="IPR046825">
    <property type="entry name" value="PDH_C"/>
</dbReference>
<dbReference type="SUPFAM" id="SSF51735">
    <property type="entry name" value="NAD(P)-binding Rossmann-fold domains"/>
    <property type="match status" value="1"/>
</dbReference>
<dbReference type="GO" id="GO:0006571">
    <property type="term" value="P:tyrosine biosynthetic process"/>
    <property type="evidence" value="ECO:0007669"/>
    <property type="project" value="InterPro"/>
</dbReference>
<dbReference type="EMBL" id="OB723036">
    <property type="protein sequence ID" value="CAD7239342.1"/>
    <property type="molecule type" value="Genomic_DNA"/>
</dbReference>
<dbReference type="GO" id="GO:0004665">
    <property type="term" value="F:prephenate dehydrogenase (NADP+) activity"/>
    <property type="evidence" value="ECO:0007669"/>
    <property type="project" value="InterPro"/>
</dbReference>
<evidence type="ECO:0000313" key="1">
    <source>
        <dbReference type="EMBL" id="CAD7239342.1"/>
    </source>
</evidence>
<dbReference type="InterPro" id="IPR036291">
    <property type="entry name" value="NAD(P)-bd_dom_sf"/>
</dbReference>
<dbReference type="Gene3D" id="3.40.50.720">
    <property type="entry name" value="NAD(P)-binding Rossmann-like Domain"/>
    <property type="match status" value="1"/>
</dbReference>
<proteinExistence type="predicted"/>
<protein>
    <submittedName>
        <fullName evidence="1">Uncharacterized protein</fullName>
    </submittedName>
</protein>
<dbReference type="Pfam" id="PF20463">
    <property type="entry name" value="PDH_C"/>
    <property type="match status" value="1"/>
</dbReference>
<dbReference type="PROSITE" id="PS51176">
    <property type="entry name" value="PDH_ADH"/>
    <property type="match status" value="1"/>
</dbReference>
<dbReference type="AlphaFoldDB" id="A0A7R8ZWC6"/>
<name>A0A7R8ZWC6_9CRUS</name>
<dbReference type="GO" id="GO:0008977">
    <property type="term" value="F:prephenate dehydrogenase (NAD+) activity"/>
    <property type="evidence" value="ECO:0007669"/>
    <property type="project" value="InterPro"/>
</dbReference>
<dbReference type="InterPro" id="IPR003099">
    <property type="entry name" value="Prephen_DH"/>
</dbReference>
<dbReference type="OrthoDB" id="10207155at2759"/>
<reference evidence="1" key="1">
    <citation type="submission" date="2020-11" db="EMBL/GenBank/DDBJ databases">
        <authorList>
            <person name="Tran Van P."/>
        </authorList>
    </citation>
    <scope>NUCLEOTIDE SEQUENCE</scope>
</reference>
<dbReference type="SUPFAM" id="SSF48179">
    <property type="entry name" value="6-phosphogluconate dehydrogenase C-terminal domain-like"/>
    <property type="match status" value="1"/>
</dbReference>
<sequence>AAVQGADMIFLAVPIGAMRMVLEQIMPALEPGAVLTDGGSAKTAIVEAAQDVLSAQAMRQFVPGHPIAGRERSGVEAALDDLYAGRRVILTPLADTRSEAVQKVAAMWRATGAVVEEMPMTLHDEVLAATSHLPHVLAFSLVDTLLGMPQREDILRYAAGGFKDFTRIASSDP</sequence>
<feature type="non-terminal residue" evidence="1">
    <location>
        <position position="173"/>
    </location>
</feature>
<dbReference type="InterPro" id="IPR046826">
    <property type="entry name" value="PDH_N"/>
</dbReference>